<dbReference type="PANTHER" id="PTHR38454">
    <property type="entry name" value="INTEGRAL MEMBRANE PROTEIN-RELATED"/>
    <property type="match status" value="1"/>
</dbReference>
<gene>
    <name evidence="2" type="ORF">UW22_C0001G0030</name>
</gene>
<feature type="transmembrane region" description="Helical" evidence="1">
    <location>
        <begin position="417"/>
        <end position="438"/>
    </location>
</feature>
<evidence type="ECO:0000256" key="1">
    <source>
        <dbReference type="SAM" id="Phobius"/>
    </source>
</evidence>
<feature type="transmembrane region" description="Helical" evidence="1">
    <location>
        <begin position="6"/>
        <end position="26"/>
    </location>
</feature>
<dbReference type="InterPro" id="IPR018580">
    <property type="entry name" value="Uncharacterised_YfhO"/>
</dbReference>
<comment type="caution">
    <text evidence="2">The sequence shown here is derived from an EMBL/GenBank/DDBJ whole genome shotgun (WGS) entry which is preliminary data.</text>
</comment>
<organism evidence="2 3">
    <name type="scientific">Candidatus Gottesmanbacteria bacterium GW2011_GWB1_44_11c</name>
    <dbReference type="NCBI Taxonomy" id="1618447"/>
    <lineage>
        <taxon>Bacteria</taxon>
        <taxon>Candidatus Gottesmaniibacteriota</taxon>
    </lineage>
</organism>
<dbReference type="EMBL" id="LCHM01000001">
    <property type="protein sequence ID" value="KKT39119.1"/>
    <property type="molecule type" value="Genomic_DNA"/>
</dbReference>
<feature type="transmembrane region" description="Helical" evidence="1">
    <location>
        <begin position="152"/>
        <end position="170"/>
    </location>
</feature>
<feature type="transmembrane region" description="Helical" evidence="1">
    <location>
        <begin position="176"/>
        <end position="191"/>
    </location>
</feature>
<accession>A0A0G1JUK4</accession>
<sequence>MISKKSVFRIIFPIAISLGITVLLFWKSFIGMIPFPGNYLIAWYEPWKSETSYARSLGIAHKPVLDDVFRQLYPYKILIKESIQNGSLPLWNPYNGSGMPLLATMHAGFFTPTTLLFLLFTGHAAWTMYIMLQPILFSLGCWWYTRKLGFSRIASVFSIVTFLLSGFAVVRYEFGEYLYVASCLPYILAIIEQYRENTSTKLLFLIPCMVFFMMISGQPQMVLYVLLISGCYALSLCRMERISIFPLGASFLLGMGLSAVQLLPTLELYRNSNMTHSASQFIFDRFLLPIDHFITLFIPNFFGNPATYNFWERKDYVETALYMGMIPIFFVTVLIGKNVLDKRRYVRLFYEIVICLTFLLTLNWPLSRWIYSLPIPIIGTGIPSRFFFLTAFSIAILAGMGFDNFLKGKVPLRKPALMCIGIISIIVIFTLFSASTHVSCLDSVTHNCWLVALRDTTARNIILECVVFGIALFGVWLYKKIGIFAALMIMSIYCFSGLYNANKFLPFSSESRILPSVEVIDRIKQLTVYDRIVGVGDAEIPTNIASYFRFFDPQYYEPLYLKRYGELFSWAKTGDTSKGLTRSDVTFSGWDEGNPIMQKRIARLMQLVSVGNVLYKKEEYHKKQINSGQILWEDDTWIIAKNTSMLPHISVLADSEVIADDDLLLERLFDDSFDPTKTVLIEEPIKGKNETNAKINTDNAVVGIISYKENFLSLRVASPSDGLLVITDNYYPGWRAFVDDKEVKIYRANYAFRAISVPEGEHTIIFTYQPNSITLGSLLSVCTAILIGIFFILRLKK</sequence>
<protein>
    <recommendedName>
        <fullName evidence="4">YfhO family protein</fullName>
    </recommendedName>
</protein>
<dbReference type="PANTHER" id="PTHR38454:SF1">
    <property type="entry name" value="INTEGRAL MEMBRANE PROTEIN"/>
    <property type="match status" value="1"/>
</dbReference>
<evidence type="ECO:0008006" key="4">
    <source>
        <dbReference type="Google" id="ProtNLM"/>
    </source>
</evidence>
<feature type="transmembrane region" description="Helical" evidence="1">
    <location>
        <begin position="458"/>
        <end position="478"/>
    </location>
</feature>
<feature type="transmembrane region" description="Helical" evidence="1">
    <location>
        <begin position="319"/>
        <end position="336"/>
    </location>
</feature>
<evidence type="ECO:0000313" key="3">
    <source>
        <dbReference type="Proteomes" id="UP000034617"/>
    </source>
</evidence>
<reference evidence="2 3" key="1">
    <citation type="journal article" date="2015" name="Nature">
        <title>rRNA introns, odd ribosomes, and small enigmatic genomes across a large radiation of phyla.</title>
        <authorList>
            <person name="Brown C.T."/>
            <person name="Hug L.A."/>
            <person name="Thomas B.C."/>
            <person name="Sharon I."/>
            <person name="Castelle C.J."/>
            <person name="Singh A."/>
            <person name="Wilkins M.J."/>
            <person name="Williams K.H."/>
            <person name="Banfield J.F."/>
        </authorList>
    </citation>
    <scope>NUCLEOTIDE SEQUENCE [LARGE SCALE GENOMIC DNA]</scope>
</reference>
<evidence type="ECO:0000313" key="2">
    <source>
        <dbReference type="EMBL" id="KKT39119.1"/>
    </source>
</evidence>
<feature type="transmembrane region" description="Helical" evidence="1">
    <location>
        <begin position="101"/>
        <end position="120"/>
    </location>
</feature>
<keyword evidence="1" id="KW-1133">Transmembrane helix</keyword>
<keyword evidence="1" id="KW-0472">Membrane</keyword>
<feature type="transmembrane region" description="Helical" evidence="1">
    <location>
        <begin position="126"/>
        <end position="145"/>
    </location>
</feature>
<feature type="transmembrane region" description="Helical" evidence="1">
    <location>
        <begin position="386"/>
        <end position="405"/>
    </location>
</feature>
<feature type="transmembrane region" description="Helical" evidence="1">
    <location>
        <begin position="483"/>
        <end position="501"/>
    </location>
</feature>
<feature type="transmembrane region" description="Helical" evidence="1">
    <location>
        <begin position="221"/>
        <end position="237"/>
    </location>
</feature>
<dbReference type="AlphaFoldDB" id="A0A0G1JUK4"/>
<dbReference type="Proteomes" id="UP000034617">
    <property type="component" value="Unassembled WGS sequence"/>
</dbReference>
<feature type="transmembrane region" description="Helical" evidence="1">
    <location>
        <begin position="773"/>
        <end position="793"/>
    </location>
</feature>
<proteinExistence type="predicted"/>
<feature type="transmembrane region" description="Helical" evidence="1">
    <location>
        <begin position="244"/>
        <end position="264"/>
    </location>
</feature>
<keyword evidence="1" id="KW-0812">Transmembrane</keyword>
<dbReference type="Pfam" id="PF09586">
    <property type="entry name" value="YfhO"/>
    <property type="match status" value="1"/>
</dbReference>
<feature type="transmembrane region" description="Helical" evidence="1">
    <location>
        <begin position="348"/>
        <end position="366"/>
    </location>
</feature>
<name>A0A0G1JUK4_9BACT</name>